<evidence type="ECO:0000313" key="1">
    <source>
        <dbReference type="EMBL" id="GAG88906.1"/>
    </source>
</evidence>
<sequence>MNMTRIEELKDFGIEITEDMKEGNVLIDVFTQW</sequence>
<name>X1CXF9_9ZZZZ</name>
<comment type="caution">
    <text evidence="1">The sequence shown here is derived from an EMBL/GenBank/DDBJ whole genome shotgun (WGS) entry which is preliminary data.</text>
</comment>
<protein>
    <submittedName>
        <fullName evidence="1">Uncharacterized protein</fullName>
    </submittedName>
</protein>
<dbReference type="EMBL" id="BART01013126">
    <property type="protein sequence ID" value="GAG88906.1"/>
    <property type="molecule type" value="Genomic_DNA"/>
</dbReference>
<dbReference type="AlphaFoldDB" id="X1CXF9"/>
<reference evidence="1" key="1">
    <citation type="journal article" date="2014" name="Front. Microbiol.">
        <title>High frequency of phylogenetically diverse reductive dehalogenase-homologous genes in deep subseafloor sedimentary metagenomes.</title>
        <authorList>
            <person name="Kawai M."/>
            <person name="Futagami T."/>
            <person name="Toyoda A."/>
            <person name="Takaki Y."/>
            <person name="Nishi S."/>
            <person name="Hori S."/>
            <person name="Arai W."/>
            <person name="Tsubouchi T."/>
            <person name="Morono Y."/>
            <person name="Uchiyama I."/>
            <person name="Ito T."/>
            <person name="Fujiyama A."/>
            <person name="Inagaki F."/>
            <person name="Takami H."/>
        </authorList>
    </citation>
    <scope>NUCLEOTIDE SEQUENCE</scope>
    <source>
        <strain evidence="1">Expedition CK06-06</strain>
    </source>
</reference>
<gene>
    <name evidence="1" type="ORF">S01H4_27026</name>
</gene>
<feature type="non-terminal residue" evidence="1">
    <location>
        <position position="33"/>
    </location>
</feature>
<organism evidence="1">
    <name type="scientific">marine sediment metagenome</name>
    <dbReference type="NCBI Taxonomy" id="412755"/>
    <lineage>
        <taxon>unclassified sequences</taxon>
        <taxon>metagenomes</taxon>
        <taxon>ecological metagenomes</taxon>
    </lineage>
</organism>
<proteinExistence type="predicted"/>
<accession>X1CXF9</accession>